<dbReference type="AlphaFoldDB" id="A0A3P8X5N9"/>
<feature type="domain" description="WxxW" evidence="5">
    <location>
        <begin position="112"/>
        <end position="196"/>
    </location>
</feature>
<proteinExistence type="predicted"/>
<reference evidence="6" key="2">
    <citation type="submission" date="2025-08" db="UniProtKB">
        <authorList>
            <consortium name="Ensembl"/>
        </authorList>
    </citation>
    <scope>IDENTIFICATION</scope>
</reference>
<sequence length="212" mass="24119">IIKSVAVAFVSNIRFISKCWTQWFDRDDPDGTGDWESMSSLRGSYPGQICDSPIDMEVTTLSNVPAAYFSCFVRNDMDSGFVCRLSDQPSYQCHDYRVRFRCPSNFCQQVCWTGWYDRDDPSGTGDWELLANLQTENLGEICDDPVHIDVVTKNDGIQAFRTGQFFHRLSPSQGFACRNEDQVNEMCLDYKVRFGCPCPPVSPLTKSLIRAK</sequence>
<reference evidence="6" key="3">
    <citation type="submission" date="2025-09" db="UniProtKB">
        <authorList>
            <consortium name="Ensembl"/>
        </authorList>
    </citation>
    <scope>IDENTIFICATION</scope>
</reference>
<evidence type="ECO:0000313" key="6">
    <source>
        <dbReference type="Ensembl" id="ENSCSEP00000032760.1"/>
    </source>
</evidence>
<evidence type="ECO:0000256" key="3">
    <source>
        <dbReference type="ARBA" id="ARBA00022729"/>
    </source>
</evidence>
<dbReference type="InParanoid" id="A0A3P8X5N9"/>
<keyword evidence="2" id="KW-0964">Secreted</keyword>
<evidence type="ECO:0000313" key="7">
    <source>
        <dbReference type="Proteomes" id="UP000265120"/>
    </source>
</evidence>
<comment type="subcellular location">
    <subcellularLocation>
        <location evidence="1">Secreted</location>
    </subcellularLocation>
</comment>
<dbReference type="OMA" id="GLCADYK"/>
<accession>A0A3P8X5N9</accession>
<keyword evidence="4" id="KW-0325">Glycoprotein</keyword>
<dbReference type="GO" id="GO:0005576">
    <property type="term" value="C:extracellular region"/>
    <property type="evidence" value="ECO:0007669"/>
    <property type="project" value="UniProtKB-SubCell"/>
</dbReference>
<dbReference type="Ensembl" id="ENSCSET00000033184.1">
    <property type="protein sequence ID" value="ENSCSEP00000032760.1"/>
    <property type="gene ID" value="ENSCSEG00000021032.1"/>
</dbReference>
<dbReference type="InterPro" id="IPR039675">
    <property type="entry name" value="CILP1/CILP2"/>
</dbReference>
<protein>
    <recommendedName>
        <fullName evidence="5">WxxW domain-containing protein</fullName>
    </recommendedName>
</protein>
<dbReference type="PANTHER" id="PTHR15031:SF4">
    <property type="entry name" value="CARTILAGE INTERMEDIATE LAYER PROTEIN 1"/>
    <property type="match status" value="1"/>
</dbReference>
<evidence type="ECO:0000256" key="1">
    <source>
        <dbReference type="ARBA" id="ARBA00004613"/>
    </source>
</evidence>
<evidence type="ECO:0000256" key="2">
    <source>
        <dbReference type="ARBA" id="ARBA00022525"/>
    </source>
</evidence>
<keyword evidence="3" id="KW-0732">Signal</keyword>
<dbReference type="Pfam" id="PF13330">
    <property type="entry name" value="Mucin2_WxxW"/>
    <property type="match status" value="2"/>
</dbReference>
<keyword evidence="7" id="KW-1185">Reference proteome</keyword>
<dbReference type="Proteomes" id="UP000265120">
    <property type="component" value="Chromosome 7"/>
</dbReference>
<dbReference type="PANTHER" id="PTHR15031">
    <property type="entry name" value="CARTILAGE INTERMEDIATE LAYER PROTEIN CLIP"/>
    <property type="match status" value="1"/>
</dbReference>
<name>A0A3P8X5N9_CYNSE</name>
<dbReference type="GeneTree" id="ENSGT00390000008152"/>
<feature type="domain" description="WxxW" evidence="5">
    <location>
        <begin position="20"/>
        <end position="102"/>
    </location>
</feature>
<evidence type="ECO:0000256" key="4">
    <source>
        <dbReference type="ARBA" id="ARBA00023180"/>
    </source>
</evidence>
<evidence type="ECO:0000259" key="5">
    <source>
        <dbReference type="Pfam" id="PF13330"/>
    </source>
</evidence>
<reference evidence="6 7" key="1">
    <citation type="journal article" date="2014" name="Nat. Genet.">
        <title>Whole-genome sequence of a flatfish provides insights into ZW sex chromosome evolution and adaptation to a benthic lifestyle.</title>
        <authorList>
            <person name="Chen S."/>
            <person name="Zhang G."/>
            <person name="Shao C."/>
            <person name="Huang Q."/>
            <person name="Liu G."/>
            <person name="Zhang P."/>
            <person name="Song W."/>
            <person name="An N."/>
            <person name="Chalopin D."/>
            <person name="Volff J.N."/>
            <person name="Hong Y."/>
            <person name="Li Q."/>
            <person name="Sha Z."/>
            <person name="Zhou H."/>
            <person name="Xie M."/>
            <person name="Yu Q."/>
            <person name="Liu Y."/>
            <person name="Xiang H."/>
            <person name="Wang N."/>
            <person name="Wu K."/>
            <person name="Yang C."/>
            <person name="Zhou Q."/>
            <person name="Liao X."/>
            <person name="Yang L."/>
            <person name="Hu Q."/>
            <person name="Zhang J."/>
            <person name="Meng L."/>
            <person name="Jin L."/>
            <person name="Tian Y."/>
            <person name="Lian J."/>
            <person name="Yang J."/>
            <person name="Miao G."/>
            <person name="Liu S."/>
            <person name="Liang Z."/>
            <person name="Yan F."/>
            <person name="Li Y."/>
            <person name="Sun B."/>
            <person name="Zhang H."/>
            <person name="Zhang J."/>
            <person name="Zhu Y."/>
            <person name="Du M."/>
            <person name="Zhao Y."/>
            <person name="Schartl M."/>
            <person name="Tang Q."/>
            <person name="Wang J."/>
        </authorList>
    </citation>
    <scope>NUCLEOTIDE SEQUENCE</scope>
</reference>
<organism evidence="6 7">
    <name type="scientific">Cynoglossus semilaevis</name>
    <name type="common">Tongue sole</name>
    <dbReference type="NCBI Taxonomy" id="244447"/>
    <lineage>
        <taxon>Eukaryota</taxon>
        <taxon>Metazoa</taxon>
        <taxon>Chordata</taxon>
        <taxon>Craniata</taxon>
        <taxon>Vertebrata</taxon>
        <taxon>Euteleostomi</taxon>
        <taxon>Actinopterygii</taxon>
        <taxon>Neopterygii</taxon>
        <taxon>Teleostei</taxon>
        <taxon>Neoteleostei</taxon>
        <taxon>Acanthomorphata</taxon>
        <taxon>Carangaria</taxon>
        <taxon>Pleuronectiformes</taxon>
        <taxon>Pleuronectoidei</taxon>
        <taxon>Cynoglossidae</taxon>
        <taxon>Cynoglossinae</taxon>
        <taxon>Cynoglossus</taxon>
    </lineage>
</organism>
<dbReference type="InterPro" id="IPR025155">
    <property type="entry name" value="WxxW_domain"/>
</dbReference>